<evidence type="ECO:0000313" key="7">
    <source>
        <dbReference type="Proteomes" id="UP001596226"/>
    </source>
</evidence>
<protein>
    <submittedName>
        <fullName evidence="6">TetR/AcrR family transcriptional regulator</fullName>
    </submittedName>
</protein>
<dbReference type="InterPro" id="IPR001647">
    <property type="entry name" value="HTH_TetR"/>
</dbReference>
<dbReference type="InterPro" id="IPR011075">
    <property type="entry name" value="TetR_C"/>
</dbReference>
<evidence type="ECO:0000259" key="5">
    <source>
        <dbReference type="Pfam" id="PF16925"/>
    </source>
</evidence>
<feature type="domain" description="HTH tetR-type" evidence="4">
    <location>
        <begin position="17"/>
        <end position="64"/>
    </location>
</feature>
<dbReference type="SUPFAM" id="SSF46689">
    <property type="entry name" value="Homeodomain-like"/>
    <property type="match status" value="1"/>
</dbReference>
<evidence type="ECO:0000256" key="1">
    <source>
        <dbReference type="ARBA" id="ARBA00023015"/>
    </source>
</evidence>
<keyword evidence="7" id="KW-1185">Reference proteome</keyword>
<evidence type="ECO:0000313" key="6">
    <source>
        <dbReference type="EMBL" id="MFC5923857.1"/>
    </source>
</evidence>
<dbReference type="Gene3D" id="1.10.357.10">
    <property type="entry name" value="Tetracycline Repressor, domain 2"/>
    <property type="match status" value="1"/>
</dbReference>
<evidence type="ECO:0000256" key="2">
    <source>
        <dbReference type="ARBA" id="ARBA00023125"/>
    </source>
</evidence>
<dbReference type="Proteomes" id="UP001596226">
    <property type="component" value="Unassembled WGS sequence"/>
</dbReference>
<gene>
    <name evidence="6" type="ORF">ACFQGL_10955</name>
</gene>
<organism evidence="6 7">
    <name type="scientific">Micromonospora vulcania</name>
    <dbReference type="NCBI Taxonomy" id="1441873"/>
    <lineage>
        <taxon>Bacteria</taxon>
        <taxon>Bacillati</taxon>
        <taxon>Actinomycetota</taxon>
        <taxon>Actinomycetes</taxon>
        <taxon>Micromonosporales</taxon>
        <taxon>Micromonosporaceae</taxon>
        <taxon>Micromonospora</taxon>
    </lineage>
</organism>
<comment type="caution">
    <text evidence="6">The sequence shown here is derived from an EMBL/GenBank/DDBJ whole genome shotgun (WGS) entry which is preliminary data.</text>
</comment>
<keyword evidence="1" id="KW-0805">Transcription regulation</keyword>
<reference evidence="7" key="1">
    <citation type="journal article" date="2019" name="Int. J. Syst. Evol. Microbiol.">
        <title>The Global Catalogue of Microorganisms (GCM) 10K type strain sequencing project: providing services to taxonomists for standard genome sequencing and annotation.</title>
        <authorList>
            <consortium name="The Broad Institute Genomics Platform"/>
            <consortium name="The Broad Institute Genome Sequencing Center for Infectious Disease"/>
            <person name="Wu L."/>
            <person name="Ma J."/>
        </authorList>
    </citation>
    <scope>NUCLEOTIDE SEQUENCE [LARGE SCALE GENOMIC DNA]</scope>
    <source>
        <strain evidence="7">CGMCC 4.7144</strain>
    </source>
</reference>
<keyword evidence="2" id="KW-0238">DNA-binding</keyword>
<proteinExistence type="predicted"/>
<dbReference type="Pfam" id="PF16925">
    <property type="entry name" value="TetR_C_13"/>
    <property type="match status" value="1"/>
</dbReference>
<dbReference type="PANTHER" id="PTHR47506:SF3">
    <property type="entry name" value="HTH-TYPE TRANSCRIPTIONAL REGULATOR LMRA"/>
    <property type="match status" value="1"/>
</dbReference>
<dbReference type="SUPFAM" id="SSF48498">
    <property type="entry name" value="Tetracyclin repressor-like, C-terminal domain"/>
    <property type="match status" value="1"/>
</dbReference>
<dbReference type="InterPro" id="IPR036271">
    <property type="entry name" value="Tet_transcr_reg_TetR-rel_C_sf"/>
</dbReference>
<dbReference type="EMBL" id="JBHSQS010000005">
    <property type="protein sequence ID" value="MFC5923857.1"/>
    <property type="molecule type" value="Genomic_DNA"/>
</dbReference>
<dbReference type="RefSeq" id="WP_377509334.1">
    <property type="nucleotide sequence ID" value="NZ_JBHSQS010000005.1"/>
</dbReference>
<evidence type="ECO:0000259" key="4">
    <source>
        <dbReference type="Pfam" id="PF00440"/>
    </source>
</evidence>
<feature type="domain" description="Tetracyclin repressor-like C-terminal" evidence="5">
    <location>
        <begin position="104"/>
        <end position="188"/>
    </location>
</feature>
<dbReference type="PANTHER" id="PTHR47506">
    <property type="entry name" value="TRANSCRIPTIONAL REGULATORY PROTEIN"/>
    <property type="match status" value="1"/>
</dbReference>
<accession>A0ABW1H5L4</accession>
<name>A0ABW1H5L4_9ACTN</name>
<keyword evidence="3" id="KW-0804">Transcription</keyword>
<dbReference type="Pfam" id="PF00440">
    <property type="entry name" value="TetR_N"/>
    <property type="match status" value="1"/>
</dbReference>
<sequence>MSSSAIGRKGAATRQRIVAGAALLIRDRGAAQTSLDDVLEATSTSKGQLFHYFPQGRAGLLSAVAEHEVTQVLEAQQPYLSDLSTLESWERWREAVLTHYLELGDKCPLGALTTELGKTSPETRAIVSRLYGTWEASLALGVARLRERGAVAGAIDPDHLARCVLVAIQGGVTMLRTTRRVAYLQVSLDAALAPLGISDTTAA</sequence>
<dbReference type="InterPro" id="IPR009057">
    <property type="entry name" value="Homeodomain-like_sf"/>
</dbReference>
<evidence type="ECO:0000256" key="3">
    <source>
        <dbReference type="ARBA" id="ARBA00023163"/>
    </source>
</evidence>